<name>A0A8S5SQG8_9CAUD</name>
<organism evidence="1">
    <name type="scientific">Siphoviridae sp. ctHjK2</name>
    <dbReference type="NCBI Taxonomy" id="2827831"/>
    <lineage>
        <taxon>Viruses</taxon>
        <taxon>Duplodnaviria</taxon>
        <taxon>Heunggongvirae</taxon>
        <taxon>Uroviricota</taxon>
        <taxon>Caudoviricetes</taxon>
    </lineage>
</organism>
<dbReference type="EMBL" id="BK032651">
    <property type="protein sequence ID" value="DAF53293.1"/>
    <property type="molecule type" value="Genomic_DNA"/>
</dbReference>
<protein>
    <submittedName>
        <fullName evidence="1">Tail component</fullName>
    </submittedName>
</protein>
<proteinExistence type="predicted"/>
<sequence>MVITMAFRGISVTGVEDVLLAINNKLGKTRRERISREAINNAAELAEVDLKEVTGTFQDTGRTTDQTTHSRARKIGGEFYQVKVGWGPGSRWRLEHLNEFGFVRNGRSYPPNGNIRGFGKLRVFAEEQKTVYVERMEDKLKELAQ</sequence>
<evidence type="ECO:0000313" key="1">
    <source>
        <dbReference type="EMBL" id="DAF53293.1"/>
    </source>
</evidence>
<accession>A0A8S5SQG8</accession>
<reference evidence="1" key="1">
    <citation type="journal article" date="2021" name="Proc. Natl. Acad. Sci. U.S.A.">
        <title>A Catalog of Tens of Thousands of Viruses from Human Metagenomes Reveals Hidden Associations with Chronic Diseases.</title>
        <authorList>
            <person name="Tisza M.J."/>
            <person name="Buck C.B."/>
        </authorList>
    </citation>
    <scope>NUCLEOTIDE SEQUENCE</scope>
    <source>
        <strain evidence="1">CtHjK2</strain>
    </source>
</reference>